<dbReference type="Gene3D" id="3.40.50.2300">
    <property type="match status" value="1"/>
</dbReference>
<evidence type="ECO:0000259" key="6">
    <source>
        <dbReference type="Pfam" id="PF02608"/>
    </source>
</evidence>
<evidence type="ECO:0000313" key="7">
    <source>
        <dbReference type="EMBL" id="SVC42122.1"/>
    </source>
</evidence>
<evidence type="ECO:0000256" key="4">
    <source>
        <dbReference type="ARBA" id="ARBA00023136"/>
    </source>
</evidence>
<gene>
    <name evidence="7" type="ORF">METZ01_LOCUS294976</name>
</gene>
<dbReference type="InterPro" id="IPR003760">
    <property type="entry name" value="PnrA-like"/>
</dbReference>
<dbReference type="GO" id="GO:0005886">
    <property type="term" value="C:plasma membrane"/>
    <property type="evidence" value="ECO:0007669"/>
    <property type="project" value="UniProtKB-SubCell"/>
</dbReference>
<protein>
    <recommendedName>
        <fullName evidence="6">ABC transporter substrate-binding protein PnrA-like domain-containing protein</fullName>
    </recommendedName>
</protein>
<dbReference type="PANTHER" id="PTHR34296">
    <property type="entry name" value="TRANSCRIPTIONAL ACTIVATOR PROTEIN MED"/>
    <property type="match status" value="1"/>
</dbReference>
<dbReference type="Pfam" id="PF02608">
    <property type="entry name" value="Bmp"/>
    <property type="match status" value="1"/>
</dbReference>
<dbReference type="AlphaFoldDB" id="A0A382M435"/>
<evidence type="ECO:0000256" key="1">
    <source>
        <dbReference type="ARBA" id="ARBA00004236"/>
    </source>
</evidence>
<feature type="domain" description="ABC transporter substrate-binding protein PnrA-like" evidence="6">
    <location>
        <begin position="41"/>
        <end position="145"/>
    </location>
</feature>
<evidence type="ECO:0000256" key="5">
    <source>
        <dbReference type="ARBA" id="ARBA00023288"/>
    </source>
</evidence>
<dbReference type="InterPro" id="IPR050957">
    <property type="entry name" value="BMP_lipoprotein"/>
</dbReference>
<dbReference type="PANTHER" id="PTHR34296:SF2">
    <property type="entry name" value="ABC TRANSPORTER GUANOSINE-BINDING PROTEIN NUPN"/>
    <property type="match status" value="1"/>
</dbReference>
<keyword evidence="2" id="KW-1003">Cell membrane</keyword>
<accession>A0A382M435</accession>
<evidence type="ECO:0000256" key="3">
    <source>
        <dbReference type="ARBA" id="ARBA00022729"/>
    </source>
</evidence>
<name>A0A382M435_9ZZZZ</name>
<reference evidence="7" key="1">
    <citation type="submission" date="2018-05" db="EMBL/GenBank/DDBJ databases">
        <authorList>
            <person name="Lanie J.A."/>
            <person name="Ng W.-L."/>
            <person name="Kazmierczak K.M."/>
            <person name="Andrzejewski T.M."/>
            <person name="Davidsen T.M."/>
            <person name="Wayne K.J."/>
            <person name="Tettelin H."/>
            <person name="Glass J.I."/>
            <person name="Rusch D."/>
            <person name="Podicherti R."/>
            <person name="Tsui H.-C.T."/>
            <person name="Winkler M.E."/>
        </authorList>
    </citation>
    <scope>NUCLEOTIDE SEQUENCE</scope>
</reference>
<dbReference type="EMBL" id="UINC01090302">
    <property type="protein sequence ID" value="SVC42122.1"/>
    <property type="molecule type" value="Genomic_DNA"/>
</dbReference>
<keyword evidence="5" id="KW-0449">Lipoprotein</keyword>
<proteinExistence type="predicted"/>
<sequence length="145" mass="16352">MNLHQGFLIVQEMVMKKIVLVLIAAAVMSFGLSQAMAFKPAVVFDMGGKFDKSFNEGIWNGTEKFRKETGIKYREFEVQQEAQREQFLRKLAQRGSDVVLAVGFAQAPALEKVAKEFPNVKFSIIDVDWLNLPNVQGIAFKEHEG</sequence>
<organism evidence="7">
    <name type="scientific">marine metagenome</name>
    <dbReference type="NCBI Taxonomy" id="408172"/>
    <lineage>
        <taxon>unclassified sequences</taxon>
        <taxon>metagenomes</taxon>
        <taxon>ecological metagenomes</taxon>
    </lineage>
</organism>
<comment type="subcellular location">
    <subcellularLocation>
        <location evidence="1">Cell membrane</location>
    </subcellularLocation>
</comment>
<evidence type="ECO:0000256" key="2">
    <source>
        <dbReference type="ARBA" id="ARBA00022475"/>
    </source>
</evidence>
<keyword evidence="4" id="KW-0472">Membrane</keyword>
<feature type="non-terminal residue" evidence="7">
    <location>
        <position position="145"/>
    </location>
</feature>
<keyword evidence="3" id="KW-0732">Signal</keyword>